<dbReference type="Pfam" id="PF10145">
    <property type="entry name" value="PhageMin_Tail"/>
    <property type="match status" value="1"/>
</dbReference>
<reference evidence="2 3" key="1">
    <citation type="journal article" date="2009" name="Appl. Environ. Microbiol.">
        <title>Three genomes from the phylum Acidobacteria provide insight into the lifestyles of these microorganisms in soils.</title>
        <authorList>
            <person name="Ward N.L."/>
            <person name="Challacombe J.F."/>
            <person name="Janssen P.H."/>
            <person name="Henrissat B."/>
            <person name="Coutinho P.M."/>
            <person name="Wu M."/>
            <person name="Xie G."/>
            <person name="Haft D.H."/>
            <person name="Sait M."/>
            <person name="Badger J."/>
            <person name="Barabote R.D."/>
            <person name="Bradley B."/>
            <person name="Brettin T.S."/>
            <person name="Brinkac L.M."/>
            <person name="Bruce D."/>
            <person name="Creasy T."/>
            <person name="Daugherty S.C."/>
            <person name="Davidsen T.M."/>
            <person name="DeBoy R.T."/>
            <person name="Detter J.C."/>
            <person name="Dodson R.J."/>
            <person name="Durkin A.S."/>
            <person name="Ganapathy A."/>
            <person name="Gwinn-Giglio M."/>
            <person name="Han C.S."/>
            <person name="Khouri H."/>
            <person name="Kiss H."/>
            <person name="Kothari S.P."/>
            <person name="Madupu R."/>
            <person name="Nelson K.E."/>
            <person name="Nelson W.C."/>
            <person name="Paulsen I."/>
            <person name="Penn K."/>
            <person name="Ren Q."/>
            <person name="Rosovitz M.J."/>
            <person name="Selengut J.D."/>
            <person name="Shrivastava S."/>
            <person name="Sullivan S.A."/>
            <person name="Tapia R."/>
            <person name="Thompson L.S."/>
            <person name="Watkins K.L."/>
            <person name="Yang Q."/>
            <person name="Yu C."/>
            <person name="Zafar N."/>
            <person name="Zhou L."/>
            <person name="Kuske C.R."/>
        </authorList>
    </citation>
    <scope>NUCLEOTIDE SEQUENCE [LARGE SCALE GENOMIC DNA]</scope>
    <source>
        <strain evidence="2 3">Ellin345</strain>
    </source>
</reference>
<accession>Q1ILT8</accession>
<dbReference type="RefSeq" id="WP_011523961.1">
    <property type="nucleotide sequence ID" value="NC_008009.1"/>
</dbReference>
<sequence length="828" mass="87267">MDNNVKVIIQGVNQAGAAIADVKEGLASIEDATLGVGEAFGAMQIAEWAKEFGDFVAETADSVAALGRLSQQSGTAASEFMALKGAAEQSDIPTETLAISLKKLSTNMAEAGAGNAKALQLFKDLGVSATDASGKLRPVTDVLLDISERFKDYADGAGKSALAVQAFGRGGDAMISFLDKGKQAISEAAAEATKFGDVLGGDALDAVIRFHDETVKLQMEAEGFKVQFVAALTQELGPLADAFKYATGNTDSFSASFGKFLGHEGGAFFKDTIRDVAGYGLAIAEASLEISKITAEFFGAEAAAQQFDQGLAALKTETSDFFKLLDAAPKGLLSGFLGGLGSDVDAAIANLDKAFPTKKPSLTVTAPDNTEKLLKAQQELRKAYAAQDVAIAQGEAKDQLAALELEREQGLVTLGDYYKQRYDITIGAVDNEIYALSQELAAQQKVVDAAKKGSPEQVQAEAQLVQIQNQVIAKMNERGALVSSQATSQIKAERDFGYQVLAIQAQIDEAKDHSAEVAIAAINKEYDEKRRILQAAGKDTTELDQAKQMAIAAAKAENLAKQIDTVYADLEEKVAAVNEAISNGTINQIDGQTKVQELNGRAAGQLTGLIQQYQALAEASGNPALITNADKFQKKLDDLGKHASLMGDLARQAFERGFESFLSDVENGKWINALEDFGKAFLDVMNQILAKMLAVYVMQKVLGWIGGAVGGVASTPGGSPTGGGDVGSLGDVGITPFFASGGHMDAGDMGVVGDQGPELWVPDVGGHVVPMSGMSDSSALTVHNHIAVDARGAQVGFAEQLAIQLRATEEKAVKRAVFETEERRRRRA</sequence>
<dbReference type="KEGG" id="aba:Acid345_3161"/>
<dbReference type="eggNOG" id="COG5283">
    <property type="taxonomic scope" value="Bacteria"/>
</dbReference>
<dbReference type="InterPro" id="IPR010090">
    <property type="entry name" value="Phage_tape_meas"/>
</dbReference>
<dbReference type="STRING" id="204669.Acid345_3161"/>
<organism evidence="2 3">
    <name type="scientific">Koribacter versatilis (strain Ellin345)</name>
    <dbReference type="NCBI Taxonomy" id="204669"/>
    <lineage>
        <taxon>Bacteria</taxon>
        <taxon>Pseudomonadati</taxon>
        <taxon>Acidobacteriota</taxon>
        <taxon>Terriglobia</taxon>
        <taxon>Terriglobales</taxon>
        <taxon>Candidatus Korobacteraceae</taxon>
        <taxon>Candidatus Korobacter</taxon>
    </lineage>
</organism>
<dbReference type="HOGENOM" id="CLU_342197_0_0_0"/>
<evidence type="ECO:0000313" key="2">
    <source>
        <dbReference type="EMBL" id="ABF42162.1"/>
    </source>
</evidence>
<feature type="domain" description="Phage tail tape measure protein" evidence="1">
    <location>
        <begin position="13"/>
        <end position="168"/>
    </location>
</feature>
<dbReference type="AlphaFoldDB" id="Q1ILT8"/>
<protein>
    <recommendedName>
        <fullName evidence="1">Phage tail tape measure protein domain-containing protein</fullName>
    </recommendedName>
</protein>
<dbReference type="OrthoDB" id="8695541at2"/>
<name>Q1ILT8_KORVE</name>
<evidence type="ECO:0000313" key="3">
    <source>
        <dbReference type="Proteomes" id="UP000002432"/>
    </source>
</evidence>
<gene>
    <name evidence="2" type="ordered locus">Acid345_3161</name>
</gene>
<keyword evidence="3" id="KW-1185">Reference proteome</keyword>
<proteinExistence type="predicted"/>
<evidence type="ECO:0000259" key="1">
    <source>
        <dbReference type="Pfam" id="PF10145"/>
    </source>
</evidence>
<dbReference type="EnsemblBacteria" id="ABF42162">
    <property type="protein sequence ID" value="ABF42162"/>
    <property type="gene ID" value="Acid345_3161"/>
</dbReference>
<dbReference type="Proteomes" id="UP000002432">
    <property type="component" value="Chromosome"/>
</dbReference>
<dbReference type="EMBL" id="CP000360">
    <property type="protein sequence ID" value="ABF42162.1"/>
    <property type="molecule type" value="Genomic_DNA"/>
</dbReference>